<proteinExistence type="predicted"/>
<dbReference type="OrthoDB" id="363270at2"/>
<keyword evidence="3" id="KW-1185">Reference proteome</keyword>
<keyword evidence="1" id="KW-0732">Signal</keyword>
<organism evidence="2 3">
    <name type="scientific">Treponema bryantii</name>
    <dbReference type="NCBI Taxonomy" id="163"/>
    <lineage>
        <taxon>Bacteria</taxon>
        <taxon>Pseudomonadati</taxon>
        <taxon>Spirochaetota</taxon>
        <taxon>Spirochaetia</taxon>
        <taxon>Spirochaetales</taxon>
        <taxon>Treponemataceae</taxon>
        <taxon>Treponema</taxon>
    </lineage>
</organism>
<gene>
    <name evidence="2" type="ORF">SAMN04487775_101363</name>
</gene>
<dbReference type="EMBL" id="FORI01000001">
    <property type="protein sequence ID" value="SFI43608.1"/>
    <property type="molecule type" value="Genomic_DNA"/>
</dbReference>
<feature type="signal peptide" evidence="1">
    <location>
        <begin position="1"/>
        <end position="22"/>
    </location>
</feature>
<dbReference type="Proteomes" id="UP000182737">
    <property type="component" value="Unassembled WGS sequence"/>
</dbReference>
<evidence type="ECO:0000313" key="2">
    <source>
        <dbReference type="EMBL" id="SFI43608.1"/>
    </source>
</evidence>
<evidence type="ECO:0000313" key="3">
    <source>
        <dbReference type="Proteomes" id="UP000182737"/>
    </source>
</evidence>
<sequence length="1828" mass="201261">MKKSISSFIFALAALSVFFFNSCEVGLGKSPDLEAPVIKITSMESGGTVVNGSEFGSVIYCKRDAVFKGTATDNERVQSVFVEIKWDGEEKYTYLTGATLRDDSWIADINFDKEGVASLKFSVTDYAENYSTRSSQVITLFIDDTAPVGNTWYIDRKVNGIQYSLRDRTYLEGLNLDDSENKDAAQNVSFSIRGSFSDTMGIKNVYIELFDEGGNKLCKIDKTEDSGLYAPEFLVTASDLSALNDDKHYIEVRYSAEDVVTVPESNKVEHVKIPSGWFIWWPDSDKPRIVPSTAPGEDNILHLNIKTTLSLTLFDDDCLDEAYCALLTNSEYTALSSNWITNPESIYNATNDNDRKGKFESDSHNTTREVVKPLKAPDTPDTTMHLVAYAKDISYALDGTENPSEITIIDVPVQVTDISTPKLFITSPSNNSIPTMVMADNNSKANVTITGQTLDTTGCEFLEFVWVPNSITNKYATAKEWLDTLTTKESHNELAQSPTRTKTYNGMKLWSVPLTMAPDEGSFKKHTFSFTVDLFNDFIKPGTSENEKKYDKYFLVKLTRLDGNSIYSEYTLKKDDTPPIIIAVNPSGDMQAVSNEGDYTLKFYATKASGLPIDINEYKIDKIEGTTAIPVEGAAYNNSTGYYEAVISNADLTAMSSKGEKPKYRFTAKDVFEKSSTAQYTLIVSSLPSLISVSSTSPDKLGKGDSVDITVAFSKAVNLVAAEKSETDPHLWLKIKGITNTTCTPNKTSTSAEKAKYVSGDGSTTLHFEYQIEDGDYTNTNDVLKLFADASNIVFVTDNDAASASFTSDRVIIGSFTNEFDTKNIKVDGVSPKIANNGIQIETTGTTEEIAAITNNGVKYLREGKTLTVKVTITEPVTVQGNPKFKLTTSEGDVELDYAGQTDTESNTTITFSKRIASDDKNGRLSYSPASCISGTAYILDSYNNPLTLSSGNTVTTSFYIDTKKPKAPSIMDESGATGITSNYYQTSLKFIVVKDPTDATINKSQYSTNGGNNWSDYSSVQTLTKSAQLTAQSIDYAGNISDPAPVLTIDIKNAFPNYTFECITPNGYLNAGEKIQFKVSFDAKVKKTTNNAKIYLSKKENEEVISTNAYAELKSTNADPEDPDGWFTTATFEYTVKKEDQFTIKVKSGNADNEGLHLDDIKDEYGFTGSGLTTDYSTKVVCDGVIPYIKSMTPDGETESGSNVYKNGRKITIVFNEPVQKGTGNITLRLVKKWAIPPVIKGDDFNTILNAIPSSWSVTTTKNNASITLNGKQVLCMDEAEDVQDLRTGIKYDNDYYHGSGQYIGPYKKSSYGIKSDGSPKTDEVAYVLDVNMGIWETSDAHYYGTTYKSNGTATEPETLTAANSTKITADNIRNTLEAAGFHERVLDVTAEDYVKPSETMVDGKTVKDYSTYIIEFPKGLIDDDDDLPNGREWELVIEKGAFVDYTGKEFGSKYSDEAATTTTKTPTDSIMKNDGKLTDSLGTWDSASAGRGRSTVTGTAKPVVLVKTTNDKNSFWSDKVATPVIRIDRYSYGVGVKQSDASGNLTTSAITSDDTAAVSKPTGYVRVRIDCETDDVTIEYGKSLGAVDTTQPIIADTELAKTVITGSKDNNNDDYKKNEKVYSDASCWKYKESSNIPCYSYVSTTGLPATALDSLKLGSSYTKDTFFAAGNGKHNESCKDYIVAQAKKTGFTSSDLGKECAFQTVVRFYRPWGNTNENNVQYSAGLSNGHTDFSIRGTTYWGGEPTIVPYPLRDSRPGSCYLRRCYRDIDTTNGVYDYYWVSYEILVESSYSGYNWIAGNYYDWCQNWGYMYPGELSICVNMKSWN</sequence>
<dbReference type="RefSeq" id="WP_074929948.1">
    <property type="nucleotide sequence ID" value="NZ_FORI01000001.1"/>
</dbReference>
<name>A0A1I3I6I7_9SPIR</name>
<protein>
    <recommendedName>
        <fullName evidence="4">Ig-like domain (Group 3)</fullName>
    </recommendedName>
</protein>
<feature type="chain" id="PRO_5010278655" description="Ig-like domain (Group 3)" evidence="1">
    <location>
        <begin position="23"/>
        <end position="1828"/>
    </location>
</feature>
<reference evidence="3" key="1">
    <citation type="submission" date="2016-10" db="EMBL/GenBank/DDBJ databases">
        <authorList>
            <person name="Varghese N."/>
            <person name="Submissions S."/>
        </authorList>
    </citation>
    <scope>NUCLEOTIDE SEQUENCE [LARGE SCALE GENOMIC DNA]</scope>
    <source>
        <strain evidence="3">XBD1002</strain>
    </source>
</reference>
<evidence type="ECO:0000256" key="1">
    <source>
        <dbReference type="SAM" id="SignalP"/>
    </source>
</evidence>
<accession>A0A1I3I6I7</accession>
<evidence type="ECO:0008006" key="4">
    <source>
        <dbReference type="Google" id="ProtNLM"/>
    </source>
</evidence>